<organism evidence="3 4">
    <name type="scientific">[Clostridium] cellulosi</name>
    <dbReference type="NCBI Taxonomy" id="29343"/>
    <lineage>
        <taxon>Bacteria</taxon>
        <taxon>Bacillati</taxon>
        <taxon>Bacillota</taxon>
        <taxon>Clostridia</taxon>
        <taxon>Eubacteriales</taxon>
        <taxon>Oscillospiraceae</taxon>
        <taxon>Oscillospiraceae incertae sedis</taxon>
    </lineage>
</organism>
<dbReference type="STRING" id="29343.CCDG5_1937"/>
<reference evidence="4" key="1">
    <citation type="submission" date="2014-07" db="EMBL/GenBank/DDBJ databases">
        <authorList>
            <person name="Wibberg D."/>
        </authorList>
    </citation>
    <scope>NUCLEOTIDE SEQUENCE [LARGE SCALE GENOMIC DNA]</scope>
    <source>
        <strain evidence="4">DG5</strain>
    </source>
</reference>
<protein>
    <submittedName>
        <fullName evidence="3">Polysaccharide deacetylase</fullName>
    </submittedName>
</protein>
<evidence type="ECO:0000313" key="3">
    <source>
        <dbReference type="EMBL" id="CDZ25029.1"/>
    </source>
</evidence>
<dbReference type="PATRIC" id="fig|29343.3.peg.2033"/>
<evidence type="ECO:0000259" key="2">
    <source>
        <dbReference type="PROSITE" id="PS51677"/>
    </source>
</evidence>
<dbReference type="SUPFAM" id="SSF88713">
    <property type="entry name" value="Glycoside hydrolase/deacetylase"/>
    <property type="match status" value="1"/>
</dbReference>
<dbReference type="Pfam" id="PF01522">
    <property type="entry name" value="Polysacc_deac_1"/>
    <property type="match status" value="1"/>
</dbReference>
<dbReference type="KEGG" id="ccel:CCDG5_1937"/>
<feature type="region of interest" description="Disordered" evidence="1">
    <location>
        <begin position="251"/>
        <end position="277"/>
    </location>
</feature>
<dbReference type="GO" id="GO:0016020">
    <property type="term" value="C:membrane"/>
    <property type="evidence" value="ECO:0007669"/>
    <property type="project" value="TreeGrafter"/>
</dbReference>
<dbReference type="AlphaFoldDB" id="A0A078KV69"/>
<keyword evidence="4" id="KW-1185">Reference proteome</keyword>
<feature type="compositionally biased region" description="Low complexity" evidence="1">
    <location>
        <begin position="254"/>
        <end position="265"/>
    </location>
</feature>
<dbReference type="PROSITE" id="PS51677">
    <property type="entry name" value="NODB"/>
    <property type="match status" value="1"/>
</dbReference>
<dbReference type="InterPro" id="IPR050248">
    <property type="entry name" value="Polysacc_deacetylase_ArnD"/>
</dbReference>
<dbReference type="HOGENOM" id="CLU_021264_0_2_9"/>
<dbReference type="CDD" id="cd10917">
    <property type="entry name" value="CE4_NodB_like_6s_7s"/>
    <property type="match status" value="1"/>
</dbReference>
<dbReference type="GO" id="GO:0005975">
    <property type="term" value="P:carbohydrate metabolic process"/>
    <property type="evidence" value="ECO:0007669"/>
    <property type="project" value="InterPro"/>
</dbReference>
<dbReference type="PANTHER" id="PTHR10587">
    <property type="entry name" value="GLYCOSYL TRANSFERASE-RELATED"/>
    <property type="match status" value="1"/>
</dbReference>
<dbReference type="OrthoDB" id="9806342at2"/>
<evidence type="ECO:0000256" key="1">
    <source>
        <dbReference type="SAM" id="MobiDB-lite"/>
    </source>
</evidence>
<sequence>MKVIIVKKKSLIAGALIICFAIVFIAAVTRLIPAAAEAVAAQSRKLPIYSVDKNEKVVSLTFDAAWGNEDTQTLIDILNKYKVHATFFVVGQWVDKYPESVKALSDAGNEVMNHSNTHPHMPNLSRAEMINQINACDEKIEKITGKRPILFRAPFGDYNNALIETVSEINHYCIQWDVDSLDWRGYDAETIKNRVLKNVRPGSIVLFHNAALHTPEALPGIIESLQQQGYKIVPVSELIYKDNYTIDVAGRQHSNNAPSSGAPSSRPIPVKPTTYPY</sequence>
<dbReference type="GO" id="GO:0016810">
    <property type="term" value="F:hydrolase activity, acting on carbon-nitrogen (but not peptide) bonds"/>
    <property type="evidence" value="ECO:0007669"/>
    <property type="project" value="InterPro"/>
</dbReference>
<evidence type="ECO:0000313" key="4">
    <source>
        <dbReference type="Proteomes" id="UP000032431"/>
    </source>
</evidence>
<proteinExistence type="predicted"/>
<feature type="domain" description="NodB homology" evidence="2">
    <location>
        <begin position="56"/>
        <end position="233"/>
    </location>
</feature>
<name>A0A078KV69_9FIRM</name>
<dbReference type="PANTHER" id="PTHR10587:SF128">
    <property type="entry name" value="POLYSACCHARIDE DEACETYLASE PDAB-RELATED"/>
    <property type="match status" value="1"/>
</dbReference>
<dbReference type="EMBL" id="LM995447">
    <property type="protein sequence ID" value="CDZ25029.1"/>
    <property type="molecule type" value="Genomic_DNA"/>
</dbReference>
<dbReference type="Gene3D" id="3.20.20.370">
    <property type="entry name" value="Glycoside hydrolase/deacetylase"/>
    <property type="match status" value="1"/>
</dbReference>
<gene>
    <name evidence="3" type="ORF">CCDG5_1937</name>
</gene>
<dbReference type="Proteomes" id="UP000032431">
    <property type="component" value="Chromosome I"/>
</dbReference>
<accession>A0A078KV69</accession>
<dbReference type="InterPro" id="IPR002509">
    <property type="entry name" value="NODB_dom"/>
</dbReference>
<dbReference type="InterPro" id="IPR011330">
    <property type="entry name" value="Glyco_hydro/deAcase_b/a-brl"/>
</dbReference>